<dbReference type="Proteomes" id="UP000193560">
    <property type="component" value="Unassembled WGS sequence"/>
</dbReference>
<evidence type="ECO:0000256" key="1">
    <source>
        <dbReference type="SAM" id="MobiDB-lite"/>
    </source>
</evidence>
<proteinExistence type="predicted"/>
<name>A0A1X2IP27_9FUNG</name>
<organism evidence="2 3">
    <name type="scientific">Absidia repens</name>
    <dbReference type="NCBI Taxonomy" id="90262"/>
    <lineage>
        <taxon>Eukaryota</taxon>
        <taxon>Fungi</taxon>
        <taxon>Fungi incertae sedis</taxon>
        <taxon>Mucoromycota</taxon>
        <taxon>Mucoromycotina</taxon>
        <taxon>Mucoromycetes</taxon>
        <taxon>Mucorales</taxon>
        <taxon>Cunninghamellaceae</taxon>
        <taxon>Absidia</taxon>
    </lineage>
</organism>
<sequence length="200" mass="24075">MKQATYSQQWYDRLCRTYDIINFPPLHSFSFTDWHLVNDSDFEKNRPLKLIPSASLSDDFWAVIMDLEEAPTQLLYSDVVRQRHSPPAKVILHPSTKWRNLKSAKNGGDFRAETMDDVEDDDDFDLWCQYKTMQRQKTRRGDRRPLKPRTSRLCRDPNDDTTVKKKKTHRQRKRHTRKLTHHRKSPIRLVRRQNRHCARF</sequence>
<keyword evidence="3" id="KW-1185">Reference proteome</keyword>
<dbReference type="EMBL" id="MCGE01000007">
    <property type="protein sequence ID" value="ORZ19762.1"/>
    <property type="molecule type" value="Genomic_DNA"/>
</dbReference>
<feature type="region of interest" description="Disordered" evidence="1">
    <location>
        <begin position="136"/>
        <end position="200"/>
    </location>
</feature>
<gene>
    <name evidence="2" type="ORF">BCR42DRAFT_410466</name>
</gene>
<accession>A0A1X2IP27</accession>
<reference evidence="2 3" key="1">
    <citation type="submission" date="2016-07" db="EMBL/GenBank/DDBJ databases">
        <title>Pervasive Adenine N6-methylation of Active Genes in Fungi.</title>
        <authorList>
            <consortium name="DOE Joint Genome Institute"/>
            <person name="Mondo S.J."/>
            <person name="Dannebaum R.O."/>
            <person name="Kuo R.C."/>
            <person name="Labutti K."/>
            <person name="Haridas S."/>
            <person name="Kuo A."/>
            <person name="Salamov A."/>
            <person name="Ahrendt S.R."/>
            <person name="Lipzen A."/>
            <person name="Sullivan W."/>
            <person name="Andreopoulos W.B."/>
            <person name="Clum A."/>
            <person name="Lindquist E."/>
            <person name="Daum C."/>
            <person name="Ramamoorthy G.K."/>
            <person name="Gryganskyi A."/>
            <person name="Culley D."/>
            <person name="Magnuson J.K."/>
            <person name="James T.Y."/>
            <person name="O'Malley M.A."/>
            <person name="Stajich J.E."/>
            <person name="Spatafora J.W."/>
            <person name="Visel A."/>
            <person name="Grigoriev I.V."/>
        </authorList>
    </citation>
    <scope>NUCLEOTIDE SEQUENCE [LARGE SCALE GENOMIC DNA]</scope>
    <source>
        <strain evidence="2 3">NRRL 1336</strain>
    </source>
</reference>
<feature type="compositionally biased region" description="Basic and acidic residues" evidence="1">
    <location>
        <begin position="153"/>
        <end position="163"/>
    </location>
</feature>
<evidence type="ECO:0000313" key="2">
    <source>
        <dbReference type="EMBL" id="ORZ19762.1"/>
    </source>
</evidence>
<evidence type="ECO:0000313" key="3">
    <source>
        <dbReference type="Proteomes" id="UP000193560"/>
    </source>
</evidence>
<dbReference type="AlphaFoldDB" id="A0A1X2IP27"/>
<protein>
    <submittedName>
        <fullName evidence="2">Uncharacterized protein</fullName>
    </submittedName>
</protein>
<feature type="compositionally biased region" description="Basic residues" evidence="1">
    <location>
        <begin position="164"/>
        <end position="200"/>
    </location>
</feature>
<feature type="compositionally biased region" description="Basic residues" evidence="1">
    <location>
        <begin position="136"/>
        <end position="152"/>
    </location>
</feature>
<dbReference type="OrthoDB" id="2290441at2759"/>
<comment type="caution">
    <text evidence="2">The sequence shown here is derived from an EMBL/GenBank/DDBJ whole genome shotgun (WGS) entry which is preliminary data.</text>
</comment>